<organism evidence="2 3">
    <name type="scientific">Halospeciosus flavus</name>
    <dbReference type="NCBI Taxonomy" id="3032283"/>
    <lineage>
        <taxon>Archaea</taxon>
        <taxon>Methanobacteriati</taxon>
        <taxon>Methanobacteriota</taxon>
        <taxon>Stenosarchaea group</taxon>
        <taxon>Halobacteria</taxon>
        <taxon>Halobacteriales</taxon>
        <taxon>Halobacteriaceae</taxon>
        <taxon>Halospeciosus</taxon>
    </lineage>
</organism>
<keyword evidence="1" id="KW-1133">Transmembrane helix</keyword>
<dbReference type="RefSeq" id="WP_279527741.1">
    <property type="nucleotide sequence ID" value="NZ_CP122312.1"/>
</dbReference>
<evidence type="ECO:0000313" key="2">
    <source>
        <dbReference type="EMBL" id="MFC7200982.1"/>
    </source>
</evidence>
<sequence>MGRNRYYHESRVLGPRLGWALLVVGAVLAAVLFAARDGPTTPVVFGSVVTALLSTVFWSVRITTSVEDDGVSVHVWPLGVFSQRISIDDLERYEVVGRDDAVRLERTDGRSTVLRTARPEELVAALDRVTDPERWS</sequence>
<proteinExistence type="predicted"/>
<dbReference type="EMBL" id="JBHTAR010000011">
    <property type="protein sequence ID" value="MFC7200982.1"/>
    <property type="molecule type" value="Genomic_DNA"/>
</dbReference>
<feature type="transmembrane region" description="Helical" evidence="1">
    <location>
        <begin position="12"/>
        <end position="35"/>
    </location>
</feature>
<dbReference type="AlphaFoldDB" id="A0ABD5Z7D8"/>
<evidence type="ECO:0000256" key="1">
    <source>
        <dbReference type="SAM" id="Phobius"/>
    </source>
</evidence>
<keyword evidence="1" id="KW-0812">Transmembrane</keyword>
<comment type="caution">
    <text evidence="2">The sequence shown here is derived from an EMBL/GenBank/DDBJ whole genome shotgun (WGS) entry which is preliminary data.</text>
</comment>
<accession>A0ABD5Z7D8</accession>
<evidence type="ECO:0000313" key="3">
    <source>
        <dbReference type="Proteomes" id="UP001596447"/>
    </source>
</evidence>
<protein>
    <recommendedName>
        <fullName evidence="4">PH domain-containing protein</fullName>
    </recommendedName>
</protein>
<evidence type="ECO:0008006" key="4">
    <source>
        <dbReference type="Google" id="ProtNLM"/>
    </source>
</evidence>
<gene>
    <name evidence="2" type="ORF">ACFQJ9_16485</name>
</gene>
<dbReference type="Proteomes" id="UP001596447">
    <property type="component" value="Unassembled WGS sequence"/>
</dbReference>
<name>A0ABD5Z7D8_9EURY</name>
<keyword evidence="3" id="KW-1185">Reference proteome</keyword>
<reference evidence="2 3" key="1">
    <citation type="journal article" date="2019" name="Int. J. Syst. Evol. Microbiol.">
        <title>The Global Catalogue of Microorganisms (GCM) 10K type strain sequencing project: providing services to taxonomists for standard genome sequencing and annotation.</title>
        <authorList>
            <consortium name="The Broad Institute Genomics Platform"/>
            <consortium name="The Broad Institute Genome Sequencing Center for Infectious Disease"/>
            <person name="Wu L."/>
            <person name="Ma J."/>
        </authorList>
    </citation>
    <scope>NUCLEOTIDE SEQUENCE [LARGE SCALE GENOMIC DNA]</scope>
    <source>
        <strain evidence="2 3">XZGYJ-43</strain>
    </source>
</reference>
<keyword evidence="1" id="KW-0472">Membrane</keyword>
<feature type="transmembrane region" description="Helical" evidence="1">
    <location>
        <begin position="41"/>
        <end position="60"/>
    </location>
</feature>